<dbReference type="SMART" id="SM00304">
    <property type="entry name" value="HAMP"/>
    <property type="match status" value="1"/>
</dbReference>
<dbReference type="Pfam" id="PF00672">
    <property type="entry name" value="HAMP"/>
    <property type="match status" value="1"/>
</dbReference>
<evidence type="ECO:0000256" key="6">
    <source>
        <dbReference type="SAM" id="Phobius"/>
    </source>
</evidence>
<dbReference type="InterPro" id="IPR004089">
    <property type="entry name" value="MCPsignal_dom"/>
</dbReference>
<evidence type="ECO:0000256" key="2">
    <source>
        <dbReference type="ARBA" id="ARBA00023224"/>
    </source>
</evidence>
<feature type="transmembrane region" description="Helical" evidence="6">
    <location>
        <begin position="417"/>
        <end position="440"/>
    </location>
</feature>
<organism evidence="9 10">
    <name type="scientific">Pseudoalteromonas ulvae</name>
    <dbReference type="NCBI Taxonomy" id="107327"/>
    <lineage>
        <taxon>Bacteria</taxon>
        <taxon>Pseudomonadati</taxon>
        <taxon>Pseudomonadota</taxon>
        <taxon>Gammaproteobacteria</taxon>
        <taxon>Alteromonadales</taxon>
        <taxon>Pseudoalteromonadaceae</taxon>
        <taxon>Pseudoalteromonas</taxon>
    </lineage>
</organism>
<gene>
    <name evidence="9" type="ORF">B1199_19405</name>
</gene>
<keyword evidence="6" id="KW-1133">Transmembrane helix</keyword>
<protein>
    <recommendedName>
        <fullName evidence="11">Methyl-accepting chemotaxis protein</fullName>
    </recommendedName>
</protein>
<evidence type="ECO:0000313" key="10">
    <source>
        <dbReference type="Proteomes" id="UP000194841"/>
    </source>
</evidence>
<comment type="similarity">
    <text evidence="3">Belongs to the methyl-accepting chemotaxis (MCP) protein family.</text>
</comment>
<keyword evidence="6" id="KW-0472">Membrane</keyword>
<evidence type="ECO:0000313" key="9">
    <source>
        <dbReference type="EMBL" id="OUL56277.1"/>
    </source>
</evidence>
<keyword evidence="10" id="KW-1185">Reference proteome</keyword>
<comment type="subcellular location">
    <subcellularLocation>
        <location evidence="1">Membrane</location>
    </subcellularLocation>
</comment>
<dbReference type="Gene3D" id="1.10.287.950">
    <property type="entry name" value="Methyl-accepting chemotaxis protein"/>
    <property type="match status" value="1"/>
</dbReference>
<dbReference type="Proteomes" id="UP000194841">
    <property type="component" value="Unassembled WGS sequence"/>
</dbReference>
<dbReference type="CDD" id="cd06225">
    <property type="entry name" value="HAMP"/>
    <property type="match status" value="1"/>
</dbReference>
<dbReference type="PROSITE" id="PS50885">
    <property type="entry name" value="HAMP"/>
    <property type="match status" value="1"/>
</dbReference>
<dbReference type="SUPFAM" id="SSF58104">
    <property type="entry name" value="Methyl-accepting chemotaxis protein (MCP) signaling domain"/>
    <property type="match status" value="1"/>
</dbReference>
<proteinExistence type="inferred from homology"/>
<dbReference type="GO" id="GO:0016020">
    <property type="term" value="C:membrane"/>
    <property type="evidence" value="ECO:0007669"/>
    <property type="project" value="UniProtKB-SubCell"/>
</dbReference>
<keyword evidence="2 4" id="KW-0807">Transducer</keyword>
<dbReference type="SMART" id="SM00283">
    <property type="entry name" value="MA"/>
    <property type="match status" value="1"/>
</dbReference>
<feature type="compositionally biased region" description="Low complexity" evidence="5">
    <location>
        <begin position="554"/>
        <end position="565"/>
    </location>
</feature>
<reference evidence="9 10" key="1">
    <citation type="submission" date="2017-02" db="EMBL/GenBank/DDBJ databases">
        <title>Pseudoalteromonas ulvae TC14 Genome.</title>
        <authorList>
            <person name="Molmeret M."/>
        </authorList>
    </citation>
    <scope>NUCLEOTIDE SEQUENCE [LARGE SCALE GENOMIC DNA]</scope>
    <source>
        <strain evidence="9">TC14</strain>
    </source>
</reference>
<evidence type="ECO:0000259" key="8">
    <source>
        <dbReference type="PROSITE" id="PS50885"/>
    </source>
</evidence>
<dbReference type="EMBL" id="MWPV01000007">
    <property type="protein sequence ID" value="OUL56277.1"/>
    <property type="molecule type" value="Genomic_DNA"/>
</dbReference>
<dbReference type="OrthoDB" id="9806704at2"/>
<feature type="domain" description="Methyl-accepting transducer" evidence="7">
    <location>
        <begin position="501"/>
        <end position="737"/>
    </location>
</feature>
<feature type="domain" description="HAMP" evidence="8">
    <location>
        <begin position="441"/>
        <end position="496"/>
    </location>
</feature>
<evidence type="ECO:0008006" key="11">
    <source>
        <dbReference type="Google" id="ProtNLM"/>
    </source>
</evidence>
<dbReference type="PANTHER" id="PTHR32089:SF112">
    <property type="entry name" value="LYSOZYME-LIKE PROTEIN-RELATED"/>
    <property type="match status" value="1"/>
</dbReference>
<dbReference type="GO" id="GO:0006935">
    <property type="term" value="P:chemotaxis"/>
    <property type="evidence" value="ECO:0007669"/>
    <property type="project" value="UniProtKB-ARBA"/>
</dbReference>
<dbReference type="Gene3D" id="3.30.450.20">
    <property type="entry name" value="PAS domain"/>
    <property type="match status" value="1"/>
</dbReference>
<evidence type="ECO:0000259" key="7">
    <source>
        <dbReference type="PROSITE" id="PS50111"/>
    </source>
</evidence>
<evidence type="ECO:0000256" key="5">
    <source>
        <dbReference type="SAM" id="MobiDB-lite"/>
    </source>
</evidence>
<dbReference type="InterPro" id="IPR003660">
    <property type="entry name" value="HAMP_dom"/>
</dbReference>
<comment type="caution">
    <text evidence="9">The sequence shown here is derived from an EMBL/GenBank/DDBJ whole genome shotgun (WGS) entry which is preliminary data.</text>
</comment>
<dbReference type="AlphaFoldDB" id="A0A2C9ZZT1"/>
<dbReference type="GO" id="GO:0007165">
    <property type="term" value="P:signal transduction"/>
    <property type="evidence" value="ECO:0007669"/>
    <property type="project" value="UniProtKB-KW"/>
</dbReference>
<dbReference type="CDD" id="cd11386">
    <property type="entry name" value="MCP_signal"/>
    <property type="match status" value="1"/>
</dbReference>
<accession>A0A2C9ZZT1</accession>
<evidence type="ECO:0000256" key="3">
    <source>
        <dbReference type="ARBA" id="ARBA00029447"/>
    </source>
</evidence>
<dbReference type="PANTHER" id="PTHR32089">
    <property type="entry name" value="METHYL-ACCEPTING CHEMOTAXIS PROTEIN MCPB"/>
    <property type="match status" value="1"/>
</dbReference>
<dbReference type="Gene3D" id="1.10.8.500">
    <property type="entry name" value="HAMP domain in histidine kinase"/>
    <property type="match status" value="1"/>
</dbReference>
<keyword evidence="6" id="KW-0812">Transmembrane</keyword>
<name>A0A2C9ZZT1_PSEDV</name>
<feature type="region of interest" description="Disordered" evidence="5">
    <location>
        <begin position="549"/>
        <end position="569"/>
    </location>
</feature>
<evidence type="ECO:0000256" key="4">
    <source>
        <dbReference type="PROSITE-ProRule" id="PRU00284"/>
    </source>
</evidence>
<dbReference type="FunFam" id="1.10.287.950:FF:000001">
    <property type="entry name" value="Methyl-accepting chemotaxis sensory transducer"/>
    <property type="match status" value="1"/>
</dbReference>
<sequence>MEKEIKMKVGTKLILMMMALAILPLITLSALLGQTTISNVLTSATQDSKNSLTALREQKKQQIESYFKDIENQASSLTNNLMVIDAAEHLSQAFFDIDPEVSPTQLSQFYTNTFAGEFEKRNNNVQFDSGAFHQGVNATTLYWQTHYIASNSNPLGQKHLLNKDTSNTHYSNWHEVYHPVFRDYIDRFGFYDLFIIDATSSNVVYSVHKEVDFAMPLNQGVLANSGLAKAFQSGLTLSKNQTHLSDFSPYLPSYLDNAAFITSPIYRGNQVIAVLALQMPLDRINAVMTNNSNWPNVGMGESGETYLVGPNKLLRTESRFLIEDFKGFVSGLSQSDAVTAQKIITKQSAIGILPVTSPGVEQALQGLSGFQEYIDYRGEPVFSAFAPLQVGGMTWAIMSEIDKKEALSSATVLLDNIVIITSTVTLTIALIALSLSWFFARSITKPLQHLINNLKDIATGGADLTRQLEEAKRKDEIGDLGKAFNLFNMFIRDLVIDIKSTSENLAASSCQLSGSTEIAMDSAAKQKAQTEMVAAAVEQFHASIREVAMNTEQSSDSSENADSISKQSAEFAEQARQQIDKLVTGVKEASIAISDLNNEVDEINSILVVIDEIAEQTNLLALNAAIEAARAGEHGRGFSVVADEVRSLAARTQVSTVEIQNRINSLKNAAGTAVTSMDHAASMAESGIDLVSQVRNRLVEVSNVIASLSLMNASIAQAANQQKFAADSVSESICSIDEYAQSNAALSIQVKTSSQELNCQANNLSSLVGRFKTS</sequence>
<dbReference type="Pfam" id="PF00015">
    <property type="entry name" value="MCPsignal"/>
    <property type="match status" value="1"/>
</dbReference>
<evidence type="ECO:0000256" key="1">
    <source>
        <dbReference type="ARBA" id="ARBA00004370"/>
    </source>
</evidence>
<dbReference type="PROSITE" id="PS50111">
    <property type="entry name" value="CHEMOTAXIS_TRANSDUC_2"/>
    <property type="match status" value="1"/>
</dbReference>